<sequence>MGARGGTVGGQSVEKRSSARQRGTTVYLVWMVSETAGGNGKRSGAGAVRYQKLAAEMRRAIEAGKFGNDGRLPSEESLAEQYGVSRGTVRNALAQLRANGLVTSRRGTRRVILGTARTQSFHELLSFTSWARSLGEEPGARTIHARVRAATAVEGERLQLDPGDDITDVLRLRFLGRVPVMLERTIYPLQVGEAVEALAPDSLSHTGALDASGVVFADSEHTIDIVAADATDVRLLGCAEGTGLLREVRRATDPTGAPLLWSDDRFLPGTVSFTVHNSAAVSSLARRRAPR</sequence>
<feature type="domain" description="HTH gntR-type" evidence="4">
    <location>
        <begin position="47"/>
        <end position="115"/>
    </location>
</feature>
<dbReference type="InterPro" id="IPR050679">
    <property type="entry name" value="Bact_HTH_transcr_reg"/>
</dbReference>
<dbReference type="PRINTS" id="PR00035">
    <property type="entry name" value="HTHGNTR"/>
</dbReference>
<dbReference type="InterPro" id="IPR028978">
    <property type="entry name" value="Chorismate_lyase_/UTRA_dom_sf"/>
</dbReference>
<dbReference type="EMBL" id="JAQGLA010000013">
    <property type="protein sequence ID" value="MDA3626194.1"/>
    <property type="molecule type" value="Genomic_DNA"/>
</dbReference>
<protein>
    <submittedName>
        <fullName evidence="5">GntR family transcriptional regulator</fullName>
    </submittedName>
</protein>
<dbReference type="InterPro" id="IPR036390">
    <property type="entry name" value="WH_DNA-bd_sf"/>
</dbReference>
<keyword evidence="3" id="KW-0804">Transcription</keyword>
<reference evidence="5 6" key="1">
    <citation type="submission" date="2022-11" db="EMBL/GenBank/DDBJ databases">
        <title>Draft genome sequence of Saccharopolyspora sp. WRP15-2 isolated from rhizosphere soils of wild rice in Thailand.</title>
        <authorList>
            <person name="Duangmal K."/>
            <person name="Kammanee S."/>
            <person name="Muangham S."/>
        </authorList>
    </citation>
    <scope>NUCLEOTIDE SEQUENCE [LARGE SCALE GENOMIC DNA]</scope>
    <source>
        <strain evidence="5 6">WRP15-2</strain>
    </source>
</reference>
<dbReference type="InterPro" id="IPR000524">
    <property type="entry name" value="Tscrpt_reg_HTH_GntR"/>
</dbReference>
<name>A0ABT4UWZ6_9PSEU</name>
<dbReference type="InterPro" id="IPR011663">
    <property type="entry name" value="UTRA"/>
</dbReference>
<evidence type="ECO:0000259" key="4">
    <source>
        <dbReference type="PROSITE" id="PS50949"/>
    </source>
</evidence>
<keyword evidence="2" id="KW-0238">DNA-binding</keyword>
<dbReference type="SUPFAM" id="SSF46785">
    <property type="entry name" value="Winged helix' DNA-binding domain"/>
    <property type="match status" value="1"/>
</dbReference>
<keyword evidence="6" id="KW-1185">Reference proteome</keyword>
<dbReference type="Gene3D" id="1.10.10.10">
    <property type="entry name" value="Winged helix-like DNA-binding domain superfamily/Winged helix DNA-binding domain"/>
    <property type="match status" value="1"/>
</dbReference>
<evidence type="ECO:0000313" key="5">
    <source>
        <dbReference type="EMBL" id="MDA3626194.1"/>
    </source>
</evidence>
<proteinExistence type="predicted"/>
<dbReference type="Pfam" id="PF00392">
    <property type="entry name" value="GntR"/>
    <property type="match status" value="1"/>
</dbReference>
<dbReference type="Gene3D" id="3.40.1410.10">
    <property type="entry name" value="Chorismate lyase-like"/>
    <property type="match status" value="1"/>
</dbReference>
<dbReference type="PROSITE" id="PS50949">
    <property type="entry name" value="HTH_GNTR"/>
    <property type="match status" value="1"/>
</dbReference>
<dbReference type="SUPFAM" id="SSF64288">
    <property type="entry name" value="Chorismate lyase-like"/>
    <property type="match status" value="1"/>
</dbReference>
<evidence type="ECO:0000313" key="6">
    <source>
        <dbReference type="Proteomes" id="UP001210380"/>
    </source>
</evidence>
<organism evidence="5 6">
    <name type="scientific">Saccharopolyspora oryzae</name>
    <dbReference type="NCBI Taxonomy" id="2997343"/>
    <lineage>
        <taxon>Bacteria</taxon>
        <taxon>Bacillati</taxon>
        <taxon>Actinomycetota</taxon>
        <taxon>Actinomycetes</taxon>
        <taxon>Pseudonocardiales</taxon>
        <taxon>Pseudonocardiaceae</taxon>
        <taxon>Saccharopolyspora</taxon>
    </lineage>
</organism>
<dbReference type="Proteomes" id="UP001210380">
    <property type="component" value="Unassembled WGS sequence"/>
</dbReference>
<gene>
    <name evidence="5" type="ORF">OU415_12165</name>
</gene>
<evidence type="ECO:0000256" key="3">
    <source>
        <dbReference type="ARBA" id="ARBA00023163"/>
    </source>
</evidence>
<dbReference type="Pfam" id="PF07702">
    <property type="entry name" value="UTRA"/>
    <property type="match status" value="1"/>
</dbReference>
<dbReference type="PANTHER" id="PTHR44846:SF1">
    <property type="entry name" value="MANNOSYL-D-GLYCERATE TRANSPORT_METABOLISM SYSTEM REPRESSOR MNGR-RELATED"/>
    <property type="match status" value="1"/>
</dbReference>
<dbReference type="SMART" id="SM00866">
    <property type="entry name" value="UTRA"/>
    <property type="match status" value="1"/>
</dbReference>
<dbReference type="RefSeq" id="WP_270948775.1">
    <property type="nucleotide sequence ID" value="NZ_JAQGLA010000013.1"/>
</dbReference>
<dbReference type="PANTHER" id="PTHR44846">
    <property type="entry name" value="MANNOSYL-D-GLYCERATE TRANSPORT/METABOLISM SYSTEM REPRESSOR MNGR-RELATED"/>
    <property type="match status" value="1"/>
</dbReference>
<comment type="caution">
    <text evidence="5">The sequence shown here is derived from an EMBL/GenBank/DDBJ whole genome shotgun (WGS) entry which is preliminary data.</text>
</comment>
<evidence type="ECO:0000256" key="2">
    <source>
        <dbReference type="ARBA" id="ARBA00023125"/>
    </source>
</evidence>
<evidence type="ECO:0000256" key="1">
    <source>
        <dbReference type="ARBA" id="ARBA00023015"/>
    </source>
</evidence>
<keyword evidence="1" id="KW-0805">Transcription regulation</keyword>
<accession>A0ABT4UWZ6</accession>
<dbReference type="InterPro" id="IPR036388">
    <property type="entry name" value="WH-like_DNA-bd_sf"/>
</dbReference>
<dbReference type="SMART" id="SM00345">
    <property type="entry name" value="HTH_GNTR"/>
    <property type="match status" value="1"/>
</dbReference>
<dbReference type="CDD" id="cd07377">
    <property type="entry name" value="WHTH_GntR"/>
    <property type="match status" value="1"/>
</dbReference>